<dbReference type="Proteomes" id="UP001651050">
    <property type="component" value="Unassembled WGS sequence"/>
</dbReference>
<proteinExistence type="predicted"/>
<dbReference type="InterPro" id="IPR029058">
    <property type="entry name" value="AB_hydrolase_fold"/>
</dbReference>
<dbReference type="RefSeq" id="WP_416344504.1">
    <property type="nucleotide sequence ID" value="NZ_JALQCY010000003.1"/>
</dbReference>
<comment type="caution">
    <text evidence="2">The sequence shown here is derived from an EMBL/GenBank/DDBJ whole genome shotgun (WGS) entry which is preliminary data.</text>
</comment>
<feature type="domain" description="AB hydrolase-1" evidence="1">
    <location>
        <begin position="18"/>
        <end position="224"/>
    </location>
</feature>
<dbReference type="Pfam" id="PF12697">
    <property type="entry name" value="Abhydrolase_6"/>
    <property type="match status" value="1"/>
</dbReference>
<evidence type="ECO:0000259" key="1">
    <source>
        <dbReference type="Pfam" id="PF12697"/>
    </source>
</evidence>
<dbReference type="EMBL" id="JALQCY010000003">
    <property type="protein sequence ID" value="MCK9794224.1"/>
    <property type="molecule type" value="Genomic_DNA"/>
</dbReference>
<protein>
    <submittedName>
        <fullName evidence="2">Alpha/beta fold hydrolase</fullName>
    </submittedName>
</protein>
<gene>
    <name evidence="2" type="ORF">M1843_10765</name>
</gene>
<evidence type="ECO:0000313" key="2">
    <source>
        <dbReference type="EMBL" id="MCK9794224.1"/>
    </source>
</evidence>
<reference evidence="2 3" key="1">
    <citation type="submission" date="2022-02" db="EMBL/GenBank/DDBJ databases">
        <title>The car tank lid bacteriome: a reservoir of bacteria with potential in bioremediation of fuel.</title>
        <authorList>
            <person name="Vidal-Verdu A."/>
            <person name="Gomez-Martinez D."/>
            <person name="Latorre-Perez A."/>
            <person name="Pereto J."/>
            <person name="Porcar M."/>
        </authorList>
    </citation>
    <scope>NUCLEOTIDE SEQUENCE [LARGE SCALE GENOMIC DNA]</scope>
    <source>
        <strain evidence="2 3">4D.3</strain>
    </source>
</reference>
<sequence>MHDSSEGRISGTILPVRVLFIHGAGKAGADAWPEQAAIADPEWFFLPRDGVADDALSDAQRAANWLRESGGGHVVAHSYGANAALLAAQLAPSLVSSLALLEPACFDLARGMPAVEEHIAAMAPVFEVATDPSVSTPEFSRRFGAGMGFAPPDLPDDVLEERVARLRALRTPWGMGLRSERGLPARTLVITGGWSPLYEETAAALAAEGARHLTVEGAGHRIQDTGQATEMLRHHWLLG</sequence>
<evidence type="ECO:0000313" key="3">
    <source>
        <dbReference type="Proteomes" id="UP001651050"/>
    </source>
</evidence>
<accession>A0ABT0J3Z3</accession>
<dbReference type="SUPFAM" id="SSF53474">
    <property type="entry name" value="alpha/beta-Hydrolases"/>
    <property type="match status" value="1"/>
</dbReference>
<name>A0ABT0J3Z3_9MICO</name>
<dbReference type="GO" id="GO:0016787">
    <property type="term" value="F:hydrolase activity"/>
    <property type="evidence" value="ECO:0007669"/>
    <property type="project" value="UniProtKB-KW"/>
</dbReference>
<dbReference type="Gene3D" id="3.40.50.1820">
    <property type="entry name" value="alpha/beta hydrolase"/>
    <property type="match status" value="1"/>
</dbReference>
<keyword evidence="2" id="KW-0378">Hydrolase</keyword>
<dbReference type="InterPro" id="IPR000073">
    <property type="entry name" value="AB_hydrolase_1"/>
</dbReference>
<keyword evidence="3" id="KW-1185">Reference proteome</keyword>
<organism evidence="2 3">
    <name type="scientific">Isoptericola peretonis</name>
    <dbReference type="NCBI Taxonomy" id="2918523"/>
    <lineage>
        <taxon>Bacteria</taxon>
        <taxon>Bacillati</taxon>
        <taxon>Actinomycetota</taxon>
        <taxon>Actinomycetes</taxon>
        <taxon>Micrococcales</taxon>
        <taxon>Promicromonosporaceae</taxon>
        <taxon>Isoptericola</taxon>
    </lineage>
</organism>